<dbReference type="InterPro" id="IPR002048">
    <property type="entry name" value="EF_hand_dom"/>
</dbReference>
<evidence type="ECO:0008006" key="16">
    <source>
        <dbReference type="Google" id="ProtNLM"/>
    </source>
</evidence>
<keyword evidence="10" id="KW-0812">Transmembrane</keyword>
<protein>
    <recommendedName>
        <fullName evidence="16">EH domain-containing protein</fullName>
    </recommendedName>
</protein>
<evidence type="ECO:0000256" key="8">
    <source>
        <dbReference type="ARBA" id="ARBA00022837"/>
    </source>
</evidence>
<dbReference type="SUPFAM" id="SSF47473">
    <property type="entry name" value="EF-hand"/>
    <property type="match status" value="1"/>
</dbReference>
<dbReference type="EMBL" id="SDMP01000017">
    <property type="protein sequence ID" value="RYR00596.1"/>
    <property type="molecule type" value="Genomic_DNA"/>
</dbReference>
<evidence type="ECO:0000256" key="10">
    <source>
        <dbReference type="SAM" id="Phobius"/>
    </source>
</evidence>
<keyword evidence="8" id="KW-0106">Calcium</keyword>
<dbReference type="CDD" id="cd09913">
    <property type="entry name" value="EHD"/>
    <property type="match status" value="2"/>
</dbReference>
<dbReference type="Gene3D" id="3.40.50.300">
    <property type="entry name" value="P-loop containing nucleotide triphosphate hydrolases"/>
    <property type="match status" value="2"/>
</dbReference>
<dbReference type="PANTHER" id="PTHR11216:SF31">
    <property type="entry name" value="AT21416P"/>
    <property type="match status" value="1"/>
</dbReference>
<dbReference type="Pfam" id="PF00350">
    <property type="entry name" value="Dynamin_N"/>
    <property type="match status" value="2"/>
</dbReference>
<evidence type="ECO:0000256" key="4">
    <source>
        <dbReference type="ARBA" id="ARBA00022583"/>
    </source>
</evidence>
<dbReference type="Pfam" id="PF10354">
    <property type="entry name" value="BMT5-like"/>
    <property type="match status" value="1"/>
</dbReference>
<dbReference type="InterPro" id="IPR027417">
    <property type="entry name" value="P-loop_NTPase"/>
</dbReference>
<comment type="caution">
    <text evidence="14">The sequence shown here is derived from an EMBL/GenBank/DDBJ whole genome shotgun (WGS) entry which is preliminary data.</text>
</comment>
<dbReference type="GO" id="GO:0051260">
    <property type="term" value="P:protein homooligomerization"/>
    <property type="evidence" value="ECO:0007669"/>
    <property type="project" value="UniProtKB-ARBA"/>
</dbReference>
<evidence type="ECO:0000256" key="9">
    <source>
        <dbReference type="ARBA" id="ARBA00023136"/>
    </source>
</evidence>
<dbReference type="CDD" id="cd00052">
    <property type="entry name" value="EH"/>
    <property type="match status" value="1"/>
</dbReference>
<dbReference type="SMART" id="SM00027">
    <property type="entry name" value="EH"/>
    <property type="match status" value="1"/>
</dbReference>
<dbReference type="GO" id="GO:0005509">
    <property type="term" value="F:calcium ion binding"/>
    <property type="evidence" value="ECO:0007669"/>
    <property type="project" value="InterPro"/>
</dbReference>
<dbReference type="PROSITE" id="PS50031">
    <property type="entry name" value="EH"/>
    <property type="match status" value="1"/>
</dbReference>
<evidence type="ECO:0000259" key="13">
    <source>
        <dbReference type="PROSITE" id="PS51718"/>
    </source>
</evidence>
<keyword evidence="10" id="KW-1133">Transmembrane helix</keyword>
<evidence type="ECO:0000313" key="14">
    <source>
        <dbReference type="EMBL" id="RYR00596.1"/>
    </source>
</evidence>
<dbReference type="GO" id="GO:0005886">
    <property type="term" value="C:plasma membrane"/>
    <property type="evidence" value="ECO:0007669"/>
    <property type="project" value="UniProtKB-SubCell"/>
</dbReference>
<proteinExistence type="predicted"/>
<dbReference type="PROSITE" id="PS51718">
    <property type="entry name" value="G_DYNAMIN_2"/>
    <property type="match status" value="2"/>
</dbReference>
<dbReference type="PANTHER" id="PTHR11216">
    <property type="entry name" value="EH DOMAIN"/>
    <property type="match status" value="1"/>
</dbReference>
<dbReference type="GO" id="GO:0005525">
    <property type="term" value="F:GTP binding"/>
    <property type="evidence" value="ECO:0007669"/>
    <property type="project" value="InterPro"/>
</dbReference>
<dbReference type="GO" id="GO:0070475">
    <property type="term" value="P:rRNA base methylation"/>
    <property type="evidence" value="ECO:0007669"/>
    <property type="project" value="InterPro"/>
</dbReference>
<feature type="domain" description="Dynamin-type G" evidence="13">
    <location>
        <begin position="213"/>
        <end position="449"/>
    </location>
</feature>
<dbReference type="InterPro" id="IPR019446">
    <property type="entry name" value="BMT5-like"/>
</dbReference>
<comment type="subcellular location">
    <subcellularLocation>
        <location evidence="1">Cell membrane</location>
        <topology evidence="1">Peripheral membrane protein</topology>
        <orientation evidence="1">Cytoplasmic side</orientation>
    </subcellularLocation>
    <subcellularLocation>
        <location evidence="2">Endosome membrane</location>
        <topology evidence="2">Peripheral membrane protein</topology>
    </subcellularLocation>
</comment>
<feature type="domain" description="Dynamin-type G" evidence="13">
    <location>
        <begin position="775"/>
        <end position="1033"/>
    </location>
</feature>
<dbReference type="Pfam" id="PF16880">
    <property type="entry name" value="EHD_N"/>
    <property type="match status" value="2"/>
</dbReference>
<keyword evidence="4" id="KW-0254">Endocytosis</keyword>
<dbReference type="PROSITE" id="PS50222">
    <property type="entry name" value="EF_HAND_2"/>
    <property type="match status" value="1"/>
</dbReference>
<evidence type="ECO:0000259" key="12">
    <source>
        <dbReference type="PROSITE" id="PS50222"/>
    </source>
</evidence>
<keyword evidence="9 10" id="KW-0472">Membrane</keyword>
<dbReference type="InterPro" id="IPR045063">
    <property type="entry name" value="Dynamin_N"/>
</dbReference>
<dbReference type="GO" id="GO:0010008">
    <property type="term" value="C:endosome membrane"/>
    <property type="evidence" value="ECO:0007669"/>
    <property type="project" value="UniProtKB-SubCell"/>
</dbReference>
<reference evidence="14 15" key="1">
    <citation type="submission" date="2019-01" db="EMBL/GenBank/DDBJ databases">
        <title>Sequencing of cultivated peanut Arachis hypogaea provides insights into genome evolution and oil improvement.</title>
        <authorList>
            <person name="Chen X."/>
        </authorList>
    </citation>
    <scope>NUCLEOTIDE SEQUENCE [LARGE SCALE GENOMIC DNA]</scope>
    <source>
        <strain evidence="15">cv. Fuhuasheng</strain>
        <tissue evidence="14">Leaves</tissue>
    </source>
</reference>
<keyword evidence="7" id="KW-0967">Endosome</keyword>
<keyword evidence="3" id="KW-1003">Cell membrane</keyword>
<dbReference type="STRING" id="3818.A0A444YFA5"/>
<dbReference type="InterPro" id="IPR030381">
    <property type="entry name" value="G_DYNAMIN_dom"/>
</dbReference>
<sequence length="1149" mass="129211">MEFDPIPIGSCSKENQIIYQQWFNYADSDGDGRITGSDATKFFAMSNLSRQDLKQVWAIADSKRQGYLGFAEFIIAMQLISLAQSGQPITQDLLSSGVELKNLKPPTMDGLDVLMAKKRHKEKEVDSNGNLFPLLLNMGICIPLVSIFLFRLENPVSVVSNNAGSSPLQPSPSSSSWFSSKSTKKVSLSSVTSIIDGLKKLYIQKLRPLEATYRFNDFVSPLLTNSDFEAKPMVMLLGQYSTGAHIGPEPTTDRFVVVMSGPDERSIPGNTVAVQADMPFSGLTSFGTAFLSKFECSQMPHPLLDHITFVDSPGVLSGEKQRTQRAYDFTGVTSWFAAKCDLILLLFDPHKLDISDEFKRVISSLRGHDDKIRVVLNKADQVDTQQLMRVYGALMWSLGKVLNTPEVMRVYIGSFNDKPINDAVSGPIGKELFEKEQEDLLSDLKDIPKKACDRRINEFVKRARAAKIHAYIISHLKKEMPAMMGKAKAQQKLIDNLAAAFGKVQREFHLPPGDFPDVEHFRETLSGYNFDKFEKLKPKMIQAVDDMLVKCKMEVKRIKHYSSCHQILLVGEGDFSFALSLATAFGSASNIVATSLDSKESLVRKYSRASRNLDELKNLGCTLVHEVDGHIMNHHPLLENKLFDRIVFNFPHAGFYGKESQLLQIMLHQEVVRGFLKSARKMLKEYGEVHVTHKTASPFSYWGIVKLAKEAKLSLVEEVPFGIFDYPVPFFFFFFFAIAAMFVHMVLSRHVSKTISRSSTLLSASLRSQHLSTFSDHFQSLLSQSQSEVSPSSVTSIIDGLKKLYIQKLKPLEVTYRFNDFVFPLLVRAHIGPEPTTDRFVAIMSGPDERTIPGNTVAVQADMPFSGLTSFGTAFLSKFECAQMPHPLLDQITLVDSPGVLSGEKQRTQRSYDFTGVTSWFAAKCDLILLLFDPHKLDISDEFKRVISSLRGHDDKVRVVLNKADQVDTQQLMRVYGALMWSLGKVLNTPEVTRVYIGSFIDKPVNDAAGGPIGRELFEKEQDDLLSDLKDIPKMACDRRINEFVKRARAAKIHACIISHLKNEMPVLMGKAKAQERLIDNLASEFVKVQREFHLPPGDFPDIEHFREILSGFNIDNFERLKPKMIQAVDDMLAYDIPNLLKNFKNTYD</sequence>
<feature type="transmembrane region" description="Helical" evidence="10">
    <location>
        <begin position="726"/>
        <end position="747"/>
    </location>
</feature>
<dbReference type="Pfam" id="PF12763">
    <property type="entry name" value="EH"/>
    <property type="match status" value="1"/>
</dbReference>
<name>A0A444YFA5_ARAHY</name>
<dbReference type="GO" id="GO:0016197">
    <property type="term" value="P:endosomal transport"/>
    <property type="evidence" value="ECO:0007669"/>
    <property type="project" value="TreeGrafter"/>
</dbReference>
<keyword evidence="5" id="KW-0479">Metal-binding</keyword>
<dbReference type="GO" id="GO:0006897">
    <property type="term" value="P:endocytosis"/>
    <property type="evidence" value="ECO:0007669"/>
    <property type="project" value="UniProtKB-KW"/>
</dbReference>
<organism evidence="14 15">
    <name type="scientific">Arachis hypogaea</name>
    <name type="common">Peanut</name>
    <dbReference type="NCBI Taxonomy" id="3818"/>
    <lineage>
        <taxon>Eukaryota</taxon>
        <taxon>Viridiplantae</taxon>
        <taxon>Streptophyta</taxon>
        <taxon>Embryophyta</taxon>
        <taxon>Tracheophyta</taxon>
        <taxon>Spermatophyta</taxon>
        <taxon>Magnoliopsida</taxon>
        <taxon>eudicotyledons</taxon>
        <taxon>Gunneridae</taxon>
        <taxon>Pentapetalae</taxon>
        <taxon>rosids</taxon>
        <taxon>fabids</taxon>
        <taxon>Fabales</taxon>
        <taxon>Fabaceae</taxon>
        <taxon>Papilionoideae</taxon>
        <taxon>50 kb inversion clade</taxon>
        <taxon>dalbergioids sensu lato</taxon>
        <taxon>Dalbergieae</taxon>
        <taxon>Pterocarpus clade</taxon>
        <taxon>Arachis</taxon>
    </lineage>
</organism>
<evidence type="ECO:0000256" key="5">
    <source>
        <dbReference type="ARBA" id="ARBA00022723"/>
    </source>
</evidence>
<evidence type="ECO:0000256" key="3">
    <source>
        <dbReference type="ARBA" id="ARBA00022475"/>
    </source>
</evidence>
<dbReference type="Gene3D" id="1.10.238.10">
    <property type="entry name" value="EF-hand"/>
    <property type="match status" value="1"/>
</dbReference>
<dbReference type="Gene3D" id="1.10.268.20">
    <property type="match status" value="3"/>
</dbReference>
<dbReference type="SMART" id="SM00054">
    <property type="entry name" value="EFh"/>
    <property type="match status" value="2"/>
</dbReference>
<dbReference type="InterPro" id="IPR000261">
    <property type="entry name" value="EH_dom"/>
</dbReference>
<dbReference type="Proteomes" id="UP000289738">
    <property type="component" value="Chromosome B07"/>
</dbReference>
<gene>
    <name evidence="14" type="ORF">Ahy_B07g088716</name>
</gene>
<dbReference type="FunFam" id="3.40.50.300:FF:000147">
    <property type="entry name" value="EH domain-containing protein 1"/>
    <property type="match status" value="1"/>
</dbReference>
<feature type="domain" description="EH" evidence="11">
    <location>
        <begin position="15"/>
        <end position="104"/>
    </location>
</feature>
<dbReference type="GO" id="GO:0070042">
    <property type="term" value="F:rRNA (uridine-N3-)-methyltransferase activity"/>
    <property type="evidence" value="ECO:0007669"/>
    <property type="project" value="InterPro"/>
</dbReference>
<evidence type="ECO:0000256" key="2">
    <source>
        <dbReference type="ARBA" id="ARBA00004481"/>
    </source>
</evidence>
<dbReference type="Pfam" id="PF18150">
    <property type="entry name" value="DUF5600"/>
    <property type="match status" value="2"/>
</dbReference>
<dbReference type="InterPro" id="IPR011992">
    <property type="entry name" value="EF-hand-dom_pair"/>
</dbReference>
<evidence type="ECO:0000256" key="7">
    <source>
        <dbReference type="ARBA" id="ARBA00022753"/>
    </source>
</evidence>
<dbReference type="InterPro" id="IPR031692">
    <property type="entry name" value="EHD_N"/>
</dbReference>
<evidence type="ECO:0000256" key="6">
    <source>
        <dbReference type="ARBA" id="ARBA00022741"/>
    </source>
</evidence>
<accession>A0A444YFA5</accession>
<feature type="domain" description="EF-hand" evidence="12">
    <location>
        <begin position="48"/>
        <end position="83"/>
    </location>
</feature>
<evidence type="ECO:0000313" key="15">
    <source>
        <dbReference type="Proteomes" id="UP000289738"/>
    </source>
</evidence>
<evidence type="ECO:0000256" key="1">
    <source>
        <dbReference type="ARBA" id="ARBA00004413"/>
    </source>
</evidence>
<keyword evidence="15" id="KW-1185">Reference proteome</keyword>
<dbReference type="InterPro" id="IPR040990">
    <property type="entry name" value="DUF5600"/>
</dbReference>
<dbReference type="SUPFAM" id="SSF52540">
    <property type="entry name" value="P-loop containing nucleoside triphosphate hydrolases"/>
    <property type="match status" value="2"/>
</dbReference>
<keyword evidence="6" id="KW-0547">Nucleotide-binding</keyword>
<dbReference type="FunFam" id="3.40.50.150:FF:000440">
    <property type="entry name" value="Os09g0479300 protein"/>
    <property type="match status" value="1"/>
</dbReference>
<evidence type="ECO:0000259" key="11">
    <source>
        <dbReference type="PROSITE" id="PS50031"/>
    </source>
</evidence>
<dbReference type="AlphaFoldDB" id="A0A444YFA5"/>